<protein>
    <recommendedName>
        <fullName evidence="3">NERD domain-containing protein</fullName>
    </recommendedName>
</protein>
<proteinExistence type="predicted"/>
<dbReference type="EMBL" id="BMCJ01000004">
    <property type="protein sequence ID" value="GGC94191.1"/>
    <property type="molecule type" value="Genomic_DNA"/>
</dbReference>
<dbReference type="Proteomes" id="UP000619534">
    <property type="component" value="Unassembled WGS sequence"/>
</dbReference>
<dbReference type="RefSeq" id="WP_062447450.1">
    <property type="nucleotide sequence ID" value="NZ_CTEA01000005.1"/>
</dbReference>
<organism evidence="1 2">
    <name type="scientific">Thalassobacillus devorans</name>
    <dbReference type="NCBI Taxonomy" id="279813"/>
    <lineage>
        <taxon>Bacteria</taxon>
        <taxon>Bacillati</taxon>
        <taxon>Bacillota</taxon>
        <taxon>Bacilli</taxon>
        <taxon>Bacillales</taxon>
        <taxon>Bacillaceae</taxon>
        <taxon>Thalassobacillus</taxon>
    </lineage>
</organism>
<accession>A0ABQ1PBX0</accession>
<comment type="caution">
    <text evidence="1">The sequence shown here is derived from an EMBL/GenBank/DDBJ whole genome shotgun (WGS) entry which is preliminary data.</text>
</comment>
<gene>
    <name evidence="1" type="primary">ytlQ</name>
    <name evidence="1" type="ORF">GCM10007216_26160</name>
</gene>
<name>A0ABQ1PBX0_9BACI</name>
<evidence type="ECO:0000313" key="1">
    <source>
        <dbReference type="EMBL" id="GGC94191.1"/>
    </source>
</evidence>
<keyword evidence="2" id="KW-1185">Reference proteome</keyword>
<evidence type="ECO:0000313" key="2">
    <source>
        <dbReference type="Proteomes" id="UP000619534"/>
    </source>
</evidence>
<evidence type="ECO:0008006" key="3">
    <source>
        <dbReference type="Google" id="ProtNLM"/>
    </source>
</evidence>
<sequence length="299" mass="35449">MAQLIKLQDYISRYETNMYRYPGQFIRAKKQHWQTMRKRWGEQLLALEQPEDEPEEQGGGSKWRQLFQRKNEEVQDYFPPDVPPVSLLDEKQRFLDEIYTFQLKWATSTLWEKSFMNADYKQDRSLKYFLQRFPDIFFIMYEPIVKIKQAPLEINTIVIGPLGIEIIHRIEAPAGAVIVAEDNKTWAIEGSAKTNFISPLIALNRSETYVKSVLAKYGIDFPYKKVILAPENDFSSPVERYHTDYIGKKEYPDWFEEKRRLRAPLKHQQLKAAEALVKHSQTSSIKRPEWDQEEEAFFR</sequence>
<reference evidence="2" key="1">
    <citation type="journal article" date="2019" name="Int. J. Syst. Evol. Microbiol.">
        <title>The Global Catalogue of Microorganisms (GCM) 10K type strain sequencing project: providing services to taxonomists for standard genome sequencing and annotation.</title>
        <authorList>
            <consortium name="The Broad Institute Genomics Platform"/>
            <consortium name="The Broad Institute Genome Sequencing Center for Infectious Disease"/>
            <person name="Wu L."/>
            <person name="Ma J."/>
        </authorList>
    </citation>
    <scope>NUCLEOTIDE SEQUENCE [LARGE SCALE GENOMIC DNA]</scope>
    <source>
        <strain evidence="2">CCM 7282</strain>
    </source>
</reference>